<dbReference type="RefSeq" id="WP_212689140.1">
    <property type="nucleotide sequence ID" value="NZ_JAGSPN010000015.1"/>
</dbReference>
<protein>
    <submittedName>
        <fullName evidence="2">Uncharacterized protein</fullName>
    </submittedName>
</protein>
<evidence type="ECO:0000313" key="3">
    <source>
        <dbReference type="Proteomes" id="UP000680067"/>
    </source>
</evidence>
<gene>
    <name evidence="2" type="ORF">KDM89_17120</name>
</gene>
<keyword evidence="3" id="KW-1185">Reference proteome</keyword>
<comment type="caution">
    <text evidence="2">The sequence shown here is derived from an EMBL/GenBank/DDBJ whole genome shotgun (WGS) entry which is preliminary data.</text>
</comment>
<keyword evidence="1" id="KW-0732">Signal</keyword>
<name>A0A941DPX0_9BURK</name>
<feature type="chain" id="PRO_5037368740" evidence="1">
    <location>
        <begin position="28"/>
        <end position="197"/>
    </location>
</feature>
<sequence>MKTTQTTRRWVQAVIAFGIICTGTANAAESSTSTIDSTVACFREQGLQISDLTKRQNGVSYRTVQTSQGAEKVSVTDGVRFFWSAAGQQFRVKLHLEQSANGQLASDTEVISREYQKFGATPETIIRIVSPALTELGLRMPVLSAGLVGVHSLISVKHQQILTMYINWLPTQDSSQDSEAVYSAAMSELLNKAKACL</sequence>
<dbReference type="Proteomes" id="UP000680067">
    <property type="component" value="Unassembled WGS sequence"/>
</dbReference>
<proteinExistence type="predicted"/>
<evidence type="ECO:0000313" key="2">
    <source>
        <dbReference type="EMBL" id="MBR7783870.1"/>
    </source>
</evidence>
<evidence type="ECO:0000256" key="1">
    <source>
        <dbReference type="SAM" id="SignalP"/>
    </source>
</evidence>
<accession>A0A941DPX0</accession>
<reference evidence="2" key="1">
    <citation type="submission" date="2021-04" db="EMBL/GenBank/DDBJ databases">
        <title>novel species isolated from subtropical streams in China.</title>
        <authorList>
            <person name="Lu H."/>
        </authorList>
    </citation>
    <scope>NUCLEOTIDE SEQUENCE</scope>
    <source>
        <strain evidence="2">LFS511W</strain>
    </source>
</reference>
<dbReference type="AlphaFoldDB" id="A0A941DPX0"/>
<organism evidence="2 3">
    <name type="scientific">Undibacterium luofuense</name>
    <dbReference type="NCBI Taxonomy" id="2828733"/>
    <lineage>
        <taxon>Bacteria</taxon>
        <taxon>Pseudomonadati</taxon>
        <taxon>Pseudomonadota</taxon>
        <taxon>Betaproteobacteria</taxon>
        <taxon>Burkholderiales</taxon>
        <taxon>Oxalobacteraceae</taxon>
        <taxon>Undibacterium</taxon>
    </lineage>
</organism>
<feature type="signal peptide" evidence="1">
    <location>
        <begin position="1"/>
        <end position="27"/>
    </location>
</feature>
<dbReference type="EMBL" id="JAGSPN010000015">
    <property type="protein sequence ID" value="MBR7783870.1"/>
    <property type="molecule type" value="Genomic_DNA"/>
</dbReference>